<name>F1Z4X3_9SPHN</name>
<protein>
    <recommendedName>
        <fullName evidence="1">Prolyl 3,4-dihydroxylase TPA1/OFD1 N-terminal domain-containing protein</fullName>
    </recommendedName>
</protein>
<comment type="caution">
    <text evidence="2">The sequence shown here is derived from an EMBL/GenBank/DDBJ whole genome shotgun (WGS) entry which is preliminary data.</text>
</comment>
<dbReference type="Proteomes" id="UP000004728">
    <property type="component" value="Unassembled WGS sequence"/>
</dbReference>
<dbReference type="GO" id="GO:0031543">
    <property type="term" value="F:peptidyl-proline dioxygenase activity"/>
    <property type="evidence" value="ECO:0007669"/>
    <property type="project" value="TreeGrafter"/>
</dbReference>
<dbReference type="InterPro" id="IPR051842">
    <property type="entry name" value="uS12_prolyl_hydroxylase"/>
</dbReference>
<dbReference type="InParanoid" id="F1Z4X3"/>
<feature type="domain" description="Prolyl 3,4-dihydroxylase TPA1/OFD1 N-terminal" evidence="1">
    <location>
        <begin position="120"/>
        <end position="212"/>
    </location>
</feature>
<dbReference type="GO" id="GO:0005737">
    <property type="term" value="C:cytoplasm"/>
    <property type="evidence" value="ECO:0007669"/>
    <property type="project" value="TreeGrafter"/>
</dbReference>
<dbReference type="GO" id="GO:0006449">
    <property type="term" value="P:regulation of translational termination"/>
    <property type="evidence" value="ECO:0007669"/>
    <property type="project" value="TreeGrafter"/>
</dbReference>
<evidence type="ECO:0000313" key="2">
    <source>
        <dbReference type="EMBL" id="EGD60076.1"/>
    </source>
</evidence>
<dbReference type="PANTHER" id="PTHR12117:SF0">
    <property type="entry name" value="PROLYL 3-HYDROXYLASE OGFOD1"/>
    <property type="match status" value="1"/>
</dbReference>
<accession>F1Z4X3</accession>
<dbReference type="Pfam" id="PF13661">
    <property type="entry name" value="2OG-FeII_Oxy_4"/>
    <property type="match status" value="1"/>
</dbReference>
<dbReference type="eggNOG" id="COG3751">
    <property type="taxonomic scope" value="Bacteria"/>
</dbReference>
<dbReference type="EMBL" id="AEWJ01000023">
    <property type="protein sequence ID" value="EGD60076.1"/>
    <property type="molecule type" value="Genomic_DNA"/>
</dbReference>
<dbReference type="AlphaFoldDB" id="F1Z4X3"/>
<dbReference type="PANTHER" id="PTHR12117">
    <property type="entry name" value="HISTONE ACETYLTRANSFERASE COMPLEX"/>
    <property type="match status" value="1"/>
</dbReference>
<evidence type="ECO:0000313" key="3">
    <source>
        <dbReference type="Proteomes" id="UP000004728"/>
    </source>
</evidence>
<sequence>MRIEPVLVAAEADALATSLGDEAPWTRVLNQGDKVWDLDRAGLESLGPERRAALVEAVHGQAREGFQFLYDSVRVSEEAAKRRERGLPVDRLLDALNSPAWLDVFRTLTGEPGIRMVDGQATRFLPGHFLTSHDDNVAGKNRVAAYILSLTPRWRIEWGGLLTFHDDAGDVDLALSPRFNAIHLLRVPQVHSVSSVAPFAGVPRVSVTGWLRR</sequence>
<dbReference type="InterPro" id="IPR039558">
    <property type="entry name" value="TPA1/OFD1_N"/>
</dbReference>
<dbReference type="STRING" id="983920.Y88_1950"/>
<evidence type="ECO:0000259" key="1">
    <source>
        <dbReference type="Pfam" id="PF13661"/>
    </source>
</evidence>
<dbReference type="HOGENOM" id="CLU_1155800_0_0_5"/>
<proteinExistence type="predicted"/>
<organism evidence="2 3">
    <name type="scientific">Novosphingobium nitrogenifigens DSM 19370</name>
    <dbReference type="NCBI Taxonomy" id="983920"/>
    <lineage>
        <taxon>Bacteria</taxon>
        <taxon>Pseudomonadati</taxon>
        <taxon>Pseudomonadota</taxon>
        <taxon>Alphaproteobacteria</taxon>
        <taxon>Sphingomonadales</taxon>
        <taxon>Sphingomonadaceae</taxon>
        <taxon>Novosphingobium</taxon>
    </lineage>
</organism>
<keyword evidence="3" id="KW-1185">Reference proteome</keyword>
<gene>
    <name evidence="2" type="ORF">Y88_1950</name>
</gene>
<dbReference type="Gene3D" id="2.60.120.620">
    <property type="entry name" value="q2cbj1_9rhob like domain"/>
    <property type="match status" value="1"/>
</dbReference>
<reference evidence="2 3" key="1">
    <citation type="journal article" date="2012" name="J. Bacteriol.">
        <title>Draft Genome Sequence of Novosphingobium nitrogenifigens Y88T.</title>
        <authorList>
            <person name="Strabala T.J."/>
            <person name="Macdonald L."/>
            <person name="Liu V."/>
            <person name="Smit A.M."/>
        </authorList>
    </citation>
    <scope>NUCLEOTIDE SEQUENCE [LARGE SCALE GENOMIC DNA]</scope>
    <source>
        <strain evidence="2 3">DSM 19370</strain>
    </source>
</reference>